<dbReference type="SMART" id="SM00248">
    <property type="entry name" value="ANK"/>
    <property type="match status" value="2"/>
</dbReference>
<evidence type="ECO:0000256" key="2">
    <source>
        <dbReference type="ARBA" id="ARBA00023043"/>
    </source>
</evidence>
<organism evidence="4 5">
    <name type="scientific">Neotoma lepida</name>
    <name type="common">Desert woodrat</name>
    <dbReference type="NCBI Taxonomy" id="56216"/>
    <lineage>
        <taxon>Eukaryota</taxon>
        <taxon>Metazoa</taxon>
        <taxon>Chordata</taxon>
        <taxon>Craniata</taxon>
        <taxon>Vertebrata</taxon>
        <taxon>Euteleostomi</taxon>
        <taxon>Mammalia</taxon>
        <taxon>Eutheria</taxon>
        <taxon>Euarchontoglires</taxon>
        <taxon>Glires</taxon>
        <taxon>Rodentia</taxon>
        <taxon>Myomorpha</taxon>
        <taxon>Muroidea</taxon>
        <taxon>Cricetidae</taxon>
        <taxon>Neotominae</taxon>
        <taxon>Neotoma</taxon>
    </lineage>
</organism>
<keyword evidence="1" id="KW-0677">Repeat</keyword>
<dbReference type="STRING" id="56216.A0A1A6HFG8"/>
<dbReference type="SUPFAM" id="SSF48403">
    <property type="entry name" value="Ankyrin repeat"/>
    <property type="match status" value="1"/>
</dbReference>
<sequence length="135" mass="15338">FLIGQGAHVGAVNSEGDTPLDIAEEEAMEELLQNEVNRQDFNDYLIQCNFFRLLIQAGYDVNIKDYDGWTPLHAAAHWGKEEACRILVDNLCDMEMVNKVGQTAFDVADEDILGYLEELQKKQNLVRLIAKNCLY</sequence>
<dbReference type="GO" id="GO:0030018">
    <property type="term" value="C:Z disc"/>
    <property type="evidence" value="ECO:0007669"/>
    <property type="project" value="TreeGrafter"/>
</dbReference>
<gene>
    <name evidence="4" type="ORF">A6R68_17175</name>
</gene>
<dbReference type="PANTHER" id="PTHR24179:SF20">
    <property type="entry name" value="PROTEIN PHOSPHATASE 1 REGULATORY SUBUNIT 12A"/>
    <property type="match status" value="1"/>
</dbReference>
<dbReference type="Proteomes" id="UP000092124">
    <property type="component" value="Unassembled WGS sequence"/>
</dbReference>
<dbReference type="InterPro" id="IPR036770">
    <property type="entry name" value="Ankyrin_rpt-contain_sf"/>
</dbReference>
<keyword evidence="5" id="KW-1185">Reference proteome</keyword>
<dbReference type="EMBL" id="LZPO01034928">
    <property type="protein sequence ID" value="OBS76372.1"/>
    <property type="molecule type" value="Genomic_DNA"/>
</dbReference>
<comment type="caution">
    <text evidence="4">The sequence shown here is derived from an EMBL/GenBank/DDBJ whole genome shotgun (WGS) entry which is preliminary data.</text>
</comment>
<evidence type="ECO:0000313" key="5">
    <source>
        <dbReference type="Proteomes" id="UP000092124"/>
    </source>
</evidence>
<dbReference type="GO" id="GO:0031672">
    <property type="term" value="C:A band"/>
    <property type="evidence" value="ECO:0007669"/>
    <property type="project" value="TreeGrafter"/>
</dbReference>
<dbReference type="GO" id="GO:0004857">
    <property type="term" value="F:enzyme inhibitor activity"/>
    <property type="evidence" value="ECO:0007669"/>
    <property type="project" value="TreeGrafter"/>
</dbReference>
<dbReference type="InterPro" id="IPR051226">
    <property type="entry name" value="PP1_Regulatory_Subunit"/>
</dbReference>
<dbReference type="PROSITE" id="PS50088">
    <property type="entry name" value="ANK_REPEAT"/>
    <property type="match status" value="1"/>
</dbReference>
<keyword evidence="2 3" id="KW-0040">ANK repeat</keyword>
<reference evidence="4 5" key="1">
    <citation type="submission" date="2016-06" db="EMBL/GenBank/DDBJ databases">
        <title>The Draft Genome Sequence and Annotation of the Desert Woodrat Neotoma lepida.</title>
        <authorList>
            <person name="Campbell M."/>
            <person name="Oakeson K.F."/>
            <person name="Yandell M."/>
            <person name="Halpert J.R."/>
            <person name="Dearing D."/>
        </authorList>
    </citation>
    <scope>NUCLEOTIDE SEQUENCE [LARGE SCALE GENOMIC DNA]</scope>
    <source>
        <strain evidence="4">417</strain>
        <tissue evidence="4">Liver</tissue>
    </source>
</reference>
<proteinExistence type="predicted"/>
<dbReference type="InterPro" id="IPR002110">
    <property type="entry name" value="Ankyrin_rpt"/>
</dbReference>
<protein>
    <submittedName>
        <fullName evidence="4">Uncharacterized protein</fullName>
    </submittedName>
</protein>
<feature type="non-terminal residue" evidence="4">
    <location>
        <position position="1"/>
    </location>
</feature>
<dbReference type="PANTHER" id="PTHR24179">
    <property type="entry name" value="PROTEIN PHOSPHATASE 1 REGULATORY SUBUNIT 12"/>
    <property type="match status" value="1"/>
</dbReference>
<evidence type="ECO:0000256" key="1">
    <source>
        <dbReference type="ARBA" id="ARBA00022737"/>
    </source>
</evidence>
<dbReference type="Gene3D" id="1.25.40.20">
    <property type="entry name" value="Ankyrin repeat-containing domain"/>
    <property type="match status" value="2"/>
</dbReference>
<name>A0A1A6HFG8_NEOLE</name>
<evidence type="ECO:0000256" key="3">
    <source>
        <dbReference type="PROSITE-ProRule" id="PRU00023"/>
    </source>
</evidence>
<dbReference type="GO" id="GO:0019208">
    <property type="term" value="F:phosphatase regulator activity"/>
    <property type="evidence" value="ECO:0007669"/>
    <property type="project" value="TreeGrafter"/>
</dbReference>
<feature type="repeat" description="ANK" evidence="3">
    <location>
        <begin position="67"/>
        <end position="99"/>
    </location>
</feature>
<dbReference type="OrthoDB" id="539213at2759"/>
<accession>A0A1A6HFG8</accession>
<evidence type="ECO:0000313" key="4">
    <source>
        <dbReference type="EMBL" id="OBS76372.1"/>
    </source>
</evidence>
<dbReference type="Pfam" id="PF12796">
    <property type="entry name" value="Ank_2"/>
    <property type="match status" value="1"/>
</dbReference>
<dbReference type="PROSITE" id="PS50297">
    <property type="entry name" value="ANK_REP_REGION"/>
    <property type="match status" value="1"/>
</dbReference>
<dbReference type="AlphaFoldDB" id="A0A1A6HFG8"/>